<evidence type="ECO:0000313" key="2">
    <source>
        <dbReference type="Proteomes" id="UP000463138"/>
    </source>
</evidence>
<dbReference type="InterPro" id="IPR007411">
    <property type="entry name" value="EpmC"/>
</dbReference>
<sequence>MTHDFKDLIRLFADCFAEQYNTRLVAGGQEPEYLPATPEHPQHRIIFAHDYFRSALHEVSHWCVAGAERRLLPDFGYWYAPDGRDAEQQRTFEQVEVKPQALEWLFCAAAVHPFRVSLDNLNGEETDPAPFQRAVRQQLLGYLENGVPERPARFIQALVDTYRGGQPLQPAEFLLD</sequence>
<reference evidence="1 2" key="1">
    <citation type="submission" date="2018-07" db="EMBL/GenBank/DDBJ databases">
        <title>Pseudomonas laoshanensis sp. nov., isolated from soil.</title>
        <authorList>
            <person name="Sun J."/>
            <person name="Yu L."/>
            <person name="Wang M."/>
            <person name="Zhang C."/>
        </authorList>
    </citation>
    <scope>NUCLEOTIDE SEQUENCE [LARGE SCALE GENOMIC DNA]</scope>
    <source>
        <strain evidence="1 2">Y22</strain>
    </source>
</reference>
<dbReference type="Pfam" id="PF04315">
    <property type="entry name" value="EpmC"/>
    <property type="match status" value="1"/>
</dbReference>
<evidence type="ECO:0000313" key="1">
    <source>
        <dbReference type="EMBL" id="KAA0696397.1"/>
    </source>
</evidence>
<accession>A0A7V7GW37</accession>
<keyword evidence="1" id="KW-0251">Elongation factor</keyword>
<organism evidence="1 2">
    <name type="scientific">Halopseudomonas laoshanensis</name>
    <dbReference type="NCBI Taxonomy" id="2268758"/>
    <lineage>
        <taxon>Bacteria</taxon>
        <taxon>Pseudomonadati</taxon>
        <taxon>Pseudomonadota</taxon>
        <taxon>Gammaproteobacteria</taxon>
        <taxon>Pseudomonadales</taxon>
        <taxon>Pseudomonadaceae</taxon>
        <taxon>Halopseudomonas</taxon>
    </lineage>
</organism>
<comment type="caution">
    <text evidence="1">The sequence shown here is derived from an EMBL/GenBank/DDBJ whole genome shotgun (WGS) entry which is preliminary data.</text>
</comment>
<dbReference type="EMBL" id="QOVF01000001">
    <property type="protein sequence ID" value="KAA0696397.1"/>
    <property type="molecule type" value="Genomic_DNA"/>
</dbReference>
<dbReference type="GO" id="GO:0003746">
    <property type="term" value="F:translation elongation factor activity"/>
    <property type="evidence" value="ECO:0007669"/>
    <property type="project" value="UniProtKB-KW"/>
</dbReference>
<name>A0A7V7GW37_9GAMM</name>
<dbReference type="RefSeq" id="WP_149331364.1">
    <property type="nucleotide sequence ID" value="NZ_QOVF01000001.1"/>
</dbReference>
<proteinExistence type="predicted"/>
<protein>
    <submittedName>
        <fullName evidence="1">Elongation factor P hydroxylase</fullName>
    </submittedName>
</protein>
<keyword evidence="1" id="KW-0648">Protein biosynthesis</keyword>
<gene>
    <name evidence="1" type="ORF">DT594_03335</name>
</gene>
<dbReference type="OrthoDB" id="5298591at2"/>
<dbReference type="Proteomes" id="UP000463138">
    <property type="component" value="Unassembled WGS sequence"/>
</dbReference>
<keyword evidence="2" id="KW-1185">Reference proteome</keyword>
<dbReference type="AlphaFoldDB" id="A0A7V7GW37"/>